<gene>
    <name evidence="4" type="ORF">Ahy_B06g084548</name>
</gene>
<comment type="caution">
    <text evidence="4">The sequence shown here is derived from an EMBL/GenBank/DDBJ whole genome shotgun (WGS) entry which is preliminary data.</text>
</comment>
<evidence type="ECO:0000313" key="5">
    <source>
        <dbReference type="Proteomes" id="UP000289738"/>
    </source>
</evidence>
<feature type="region of interest" description="Disordered" evidence="1">
    <location>
        <begin position="49"/>
        <end position="77"/>
    </location>
</feature>
<dbReference type="Gramene" id="arahy.Tifrunner.gnm2.ann2.Ah16g398400.1">
    <property type="protein sequence ID" value="arahy.Tifrunner.gnm2.ann2.Ah16g398400.1-CDS-1"/>
    <property type="gene ID" value="arahy.Tifrunner.gnm2.ann2.Ah16g398400"/>
</dbReference>
<evidence type="ECO:0000256" key="2">
    <source>
        <dbReference type="SAM" id="Phobius"/>
    </source>
</evidence>
<dbReference type="Proteomes" id="UP000289738">
    <property type="component" value="Chromosome B06"/>
</dbReference>
<keyword evidence="2" id="KW-0812">Transmembrane</keyword>
<proteinExistence type="predicted"/>
<feature type="chain" id="PRO_5019367207" description="Transmembrane protein" evidence="3">
    <location>
        <begin position="23"/>
        <end position="107"/>
    </location>
</feature>
<feature type="transmembrane region" description="Helical" evidence="2">
    <location>
        <begin position="87"/>
        <end position="105"/>
    </location>
</feature>
<keyword evidence="3" id="KW-0732">Signal</keyword>
<evidence type="ECO:0000256" key="1">
    <source>
        <dbReference type="SAM" id="MobiDB-lite"/>
    </source>
</evidence>
<evidence type="ECO:0000256" key="3">
    <source>
        <dbReference type="SAM" id="SignalP"/>
    </source>
</evidence>
<protein>
    <recommendedName>
        <fullName evidence="6">Transmembrane protein</fullName>
    </recommendedName>
</protein>
<keyword evidence="2" id="KW-1133">Transmembrane helix</keyword>
<accession>A0A444YS82</accession>
<evidence type="ECO:0008006" key="6">
    <source>
        <dbReference type="Google" id="ProtNLM"/>
    </source>
</evidence>
<dbReference type="EMBL" id="SDMP01000016">
    <property type="protein sequence ID" value="RYR04773.1"/>
    <property type="molecule type" value="Genomic_DNA"/>
</dbReference>
<keyword evidence="5" id="KW-1185">Reference proteome</keyword>
<organism evidence="4 5">
    <name type="scientific">Arachis hypogaea</name>
    <name type="common">Peanut</name>
    <dbReference type="NCBI Taxonomy" id="3818"/>
    <lineage>
        <taxon>Eukaryota</taxon>
        <taxon>Viridiplantae</taxon>
        <taxon>Streptophyta</taxon>
        <taxon>Embryophyta</taxon>
        <taxon>Tracheophyta</taxon>
        <taxon>Spermatophyta</taxon>
        <taxon>Magnoliopsida</taxon>
        <taxon>eudicotyledons</taxon>
        <taxon>Gunneridae</taxon>
        <taxon>Pentapetalae</taxon>
        <taxon>rosids</taxon>
        <taxon>fabids</taxon>
        <taxon>Fabales</taxon>
        <taxon>Fabaceae</taxon>
        <taxon>Papilionoideae</taxon>
        <taxon>50 kb inversion clade</taxon>
        <taxon>dalbergioids sensu lato</taxon>
        <taxon>Dalbergieae</taxon>
        <taxon>Pterocarpus clade</taxon>
        <taxon>Arachis</taxon>
    </lineage>
</organism>
<reference evidence="4 5" key="1">
    <citation type="submission" date="2019-01" db="EMBL/GenBank/DDBJ databases">
        <title>Sequencing of cultivated peanut Arachis hypogaea provides insights into genome evolution and oil improvement.</title>
        <authorList>
            <person name="Chen X."/>
        </authorList>
    </citation>
    <scope>NUCLEOTIDE SEQUENCE [LARGE SCALE GENOMIC DNA]</scope>
    <source>
        <strain evidence="5">cv. Fuhuasheng</strain>
        <tissue evidence="4">Leaves</tissue>
    </source>
</reference>
<name>A0A444YS82_ARAHY</name>
<feature type="signal peptide" evidence="3">
    <location>
        <begin position="1"/>
        <end position="22"/>
    </location>
</feature>
<evidence type="ECO:0000313" key="4">
    <source>
        <dbReference type="EMBL" id="RYR04773.1"/>
    </source>
</evidence>
<keyword evidence="2" id="KW-0472">Membrane</keyword>
<sequence length="107" mass="11470">MATMTKLCSFVYLFVLLANSEALSSTTEATIPASPGILPYVTAPDISSFFPAPSDNQPMSSGDAPSPMPSSGEFDGRMTSSSTRLNYANAIVVMMLCSFFIIIKYHN</sequence>
<dbReference type="AlphaFoldDB" id="A0A444YS82"/>